<evidence type="ECO:0000256" key="6">
    <source>
        <dbReference type="PROSITE-ProRule" id="PRU00239"/>
    </source>
</evidence>
<dbReference type="SUPFAM" id="SSF49758">
    <property type="entry name" value="Calpain large subunit, middle domain (domain III)"/>
    <property type="match status" value="2"/>
</dbReference>
<dbReference type="SMART" id="SM00745">
    <property type="entry name" value="MIT"/>
    <property type="match status" value="2"/>
</dbReference>
<dbReference type="Gene3D" id="3.90.70.10">
    <property type="entry name" value="Cysteine proteinases"/>
    <property type="match status" value="1"/>
</dbReference>
<dbReference type="InterPro" id="IPR051297">
    <property type="entry name" value="PalB/RIM13"/>
</dbReference>
<evidence type="ECO:0000256" key="2">
    <source>
        <dbReference type="ARBA" id="ARBA00022670"/>
    </source>
</evidence>
<dbReference type="InterPro" id="IPR036181">
    <property type="entry name" value="MIT_dom_sf"/>
</dbReference>
<dbReference type="CDD" id="cd00044">
    <property type="entry name" value="CysPc"/>
    <property type="match status" value="1"/>
</dbReference>
<evidence type="ECO:0000256" key="5">
    <source>
        <dbReference type="PIRSR" id="PIRSR622684-1"/>
    </source>
</evidence>
<dbReference type="GO" id="GO:0006508">
    <property type="term" value="P:proteolysis"/>
    <property type="evidence" value="ECO:0007669"/>
    <property type="project" value="UniProtKB-KW"/>
</dbReference>
<dbReference type="PANTHER" id="PTHR46143:SF1">
    <property type="entry name" value="CALPAIN-7"/>
    <property type="match status" value="1"/>
</dbReference>
<comment type="similarity">
    <text evidence="1">Belongs to the peptidase C2 family.</text>
</comment>
<proteinExistence type="inferred from homology"/>
<name>A0A812EC02_ACAPH</name>
<dbReference type="InterPro" id="IPR038765">
    <property type="entry name" value="Papain-like_cys_pep_sf"/>
</dbReference>
<dbReference type="PRINTS" id="PR00704">
    <property type="entry name" value="CALPAIN"/>
</dbReference>
<evidence type="ECO:0000256" key="4">
    <source>
        <dbReference type="ARBA" id="ARBA00022807"/>
    </source>
</evidence>
<dbReference type="Pfam" id="PF04212">
    <property type="entry name" value="MIT"/>
    <property type="match status" value="2"/>
</dbReference>
<keyword evidence="2 6" id="KW-0645">Protease</keyword>
<dbReference type="Pfam" id="PF00648">
    <property type="entry name" value="Peptidase_C2"/>
    <property type="match status" value="1"/>
</dbReference>
<dbReference type="InterPro" id="IPR007330">
    <property type="entry name" value="MIT_dom"/>
</dbReference>
<dbReference type="GO" id="GO:0004198">
    <property type="term" value="F:calcium-dependent cysteine-type endopeptidase activity"/>
    <property type="evidence" value="ECO:0007669"/>
    <property type="project" value="InterPro"/>
</dbReference>
<feature type="region of interest" description="Disordered" evidence="7">
    <location>
        <begin position="157"/>
        <end position="177"/>
    </location>
</feature>
<keyword evidence="10" id="KW-1185">Reference proteome</keyword>
<dbReference type="SMART" id="SM00720">
    <property type="entry name" value="calpain_III"/>
    <property type="match status" value="1"/>
</dbReference>
<dbReference type="AlphaFoldDB" id="A0A812EC02"/>
<dbReference type="SUPFAM" id="SSF54001">
    <property type="entry name" value="Cysteine proteinases"/>
    <property type="match status" value="1"/>
</dbReference>
<dbReference type="PROSITE" id="PS50203">
    <property type="entry name" value="CALPAIN_CAT"/>
    <property type="match status" value="1"/>
</dbReference>
<dbReference type="InterPro" id="IPR022682">
    <property type="entry name" value="Calpain_domain_III"/>
</dbReference>
<evidence type="ECO:0000256" key="3">
    <source>
        <dbReference type="ARBA" id="ARBA00022801"/>
    </source>
</evidence>
<dbReference type="SMART" id="SM00230">
    <property type="entry name" value="CysPc"/>
    <property type="match status" value="1"/>
</dbReference>
<evidence type="ECO:0000256" key="7">
    <source>
        <dbReference type="SAM" id="MobiDB-lite"/>
    </source>
</evidence>
<dbReference type="Proteomes" id="UP000597762">
    <property type="component" value="Unassembled WGS sequence"/>
</dbReference>
<accession>A0A812EC02</accession>
<gene>
    <name evidence="9" type="ORF">SPHA_68464</name>
</gene>
<feature type="compositionally biased region" description="Polar residues" evidence="7">
    <location>
        <begin position="164"/>
        <end position="177"/>
    </location>
</feature>
<keyword evidence="4 6" id="KW-0788">Thiol protease</keyword>
<evidence type="ECO:0000259" key="8">
    <source>
        <dbReference type="PROSITE" id="PS50203"/>
    </source>
</evidence>
<dbReference type="InterPro" id="IPR001300">
    <property type="entry name" value="Peptidase_C2_calpain_cat"/>
</dbReference>
<feature type="active site" evidence="5 6">
    <location>
        <position position="306"/>
    </location>
</feature>
<evidence type="ECO:0000256" key="1">
    <source>
        <dbReference type="ARBA" id="ARBA00007623"/>
    </source>
</evidence>
<dbReference type="PANTHER" id="PTHR46143">
    <property type="entry name" value="CALPAIN-7"/>
    <property type="match status" value="1"/>
</dbReference>
<dbReference type="InterPro" id="IPR022683">
    <property type="entry name" value="Calpain_III"/>
</dbReference>
<dbReference type="InterPro" id="IPR036213">
    <property type="entry name" value="Calpain_III_sf"/>
</dbReference>
<dbReference type="Gene3D" id="1.20.58.80">
    <property type="entry name" value="Phosphotransferase system, lactose/cellobiose-type IIA subunit"/>
    <property type="match status" value="2"/>
</dbReference>
<organism evidence="9 10">
    <name type="scientific">Acanthosepion pharaonis</name>
    <name type="common">Pharaoh cuttlefish</name>
    <name type="synonym">Sepia pharaonis</name>
    <dbReference type="NCBI Taxonomy" id="158019"/>
    <lineage>
        <taxon>Eukaryota</taxon>
        <taxon>Metazoa</taxon>
        <taxon>Spiralia</taxon>
        <taxon>Lophotrochozoa</taxon>
        <taxon>Mollusca</taxon>
        <taxon>Cephalopoda</taxon>
        <taxon>Coleoidea</taxon>
        <taxon>Decapodiformes</taxon>
        <taxon>Sepiida</taxon>
        <taxon>Sepiina</taxon>
        <taxon>Sepiidae</taxon>
        <taxon>Acanthosepion</taxon>
    </lineage>
</organism>
<evidence type="ECO:0000313" key="10">
    <source>
        <dbReference type="Proteomes" id="UP000597762"/>
    </source>
</evidence>
<feature type="active site" evidence="5 6">
    <location>
        <position position="494"/>
    </location>
</feature>
<dbReference type="InterPro" id="IPR022684">
    <property type="entry name" value="Calpain_cysteine_protease"/>
</dbReference>
<sequence>MICFRRLVDFSLERDGTNFAQLAVQCDQMGQIAMAIFYYTEAAQALHMAADEGSKIPNIADRIKEYMDRANSLKNNSSGAMALQHSTKPSQQLDVERAAFIVQQAFQEDEQNNTEEAVELYMEAVELCIKIRQQTVDSHLQERVTKLAKQSLNRAESLKGCAKQTPQQTASNDTSRSIVKDTNQRVIPPLGFGAFKNDTDNKAAASAKPQQISVAGPGNYTKEEIDVLRHSSFINNREYVPFMSVDRLERFAFPVPISDKHGKLKLSPKQKERFCKWARPEDFCDNPQMVYAISSFSIRQTVVSDCSFVASLAISAQYERRFKKKLITSIIYPQNKAGEPMYNPCGKYMIKLHLNGVPRKVIIDDYLPLNYNGELLCSFSNNRNELWVSLLEKAYMKVMGGYDFPGSNSNIDLNALTGWIPERVAIRPNTSEFDKDKEFKRILERFHKGHCLVTLSTGQMSQNEADRAGLVPTHAYAMLDIKEVKGVKLFMLKNPWNHLRWKGNYSEKDTKHWTPELQRILNYDPQSAQMYDNGVFWIDYDSIIRFYDVIHLNWNPELFKYTTCIHSAWLAREGPKKDNYNISDNPQYHLEVRATQPSALWILLTRHITDKDDFANNREFITLLVYTNGGKKVFYPYDPPPFIDGVRINSPHYLCKMVEEKGTHSYTLIISQYEKNSSIYYTLRVYSSCEFSLTKITDPYKKEYDKKITGHWKGRSAGGCSNYPETHKFNPIYQIKIDNNSTSNHLLIELLGPKQYAVGFEVITVSENVPNAPTSFQRKSSGDFRAGKRRTILFRIQQFQCLHCYTTSVNCRNQCNCIEDF</sequence>
<evidence type="ECO:0000313" key="9">
    <source>
        <dbReference type="EMBL" id="CAE1317947.1"/>
    </source>
</evidence>
<dbReference type="SUPFAM" id="SSF116846">
    <property type="entry name" value="MIT domain"/>
    <property type="match status" value="2"/>
</dbReference>
<comment type="caution">
    <text evidence="9">The sequence shown here is derived from an EMBL/GenBank/DDBJ whole genome shotgun (WGS) entry which is preliminary data.</text>
</comment>
<dbReference type="EMBL" id="CAHIKZ030004982">
    <property type="protein sequence ID" value="CAE1317947.1"/>
    <property type="molecule type" value="Genomic_DNA"/>
</dbReference>
<reference evidence="9" key="1">
    <citation type="submission" date="2021-01" db="EMBL/GenBank/DDBJ databases">
        <authorList>
            <person name="Li R."/>
            <person name="Bekaert M."/>
        </authorList>
    </citation>
    <scope>NUCLEOTIDE SEQUENCE</scope>
    <source>
        <strain evidence="9">Farmed</strain>
    </source>
</reference>
<dbReference type="OrthoDB" id="167576at2759"/>
<feature type="domain" description="Calpain catalytic" evidence="8">
    <location>
        <begin position="276"/>
        <end position="556"/>
    </location>
</feature>
<dbReference type="Gene3D" id="2.60.120.380">
    <property type="match status" value="2"/>
</dbReference>
<dbReference type="EC" id="3.4.22.-" evidence="9"/>
<protein>
    <submittedName>
        <fullName evidence="9">CAPN7</fullName>
        <ecNumber evidence="9">3.4.22.-</ecNumber>
    </submittedName>
</protein>
<dbReference type="Pfam" id="PF01067">
    <property type="entry name" value="Calpain_III"/>
    <property type="match status" value="1"/>
</dbReference>
<feature type="active site" evidence="5 6">
    <location>
        <position position="474"/>
    </location>
</feature>
<keyword evidence="3 6" id="KW-0378">Hydrolase</keyword>